<dbReference type="Proteomes" id="UP000013111">
    <property type="component" value="Unassembled WGS sequence"/>
</dbReference>
<accession>A0A830ZXN5</accession>
<evidence type="ECO:0000313" key="1">
    <source>
        <dbReference type="EMBL" id="CCO93023.1"/>
    </source>
</evidence>
<name>A0A830ZXN5_ERWAM</name>
<sequence>MAKLHKHFPPVKIYLKSLHGNHKISFSGIIPVMTGIFFEFRTTNYFLE</sequence>
<protein>
    <submittedName>
        <fullName evidence="1">Uncharacterized protein</fullName>
    </submittedName>
</protein>
<comment type="caution">
    <text evidence="1">The sequence shown here is derived from an EMBL/GenBank/DDBJ whole genome shotgun (WGS) entry which is preliminary data.</text>
</comment>
<organism evidence="1 2">
    <name type="scientific">Erwinia amylovora NBRC 12687 = CFBP 1232</name>
    <dbReference type="NCBI Taxonomy" id="1219359"/>
    <lineage>
        <taxon>Bacteria</taxon>
        <taxon>Pseudomonadati</taxon>
        <taxon>Pseudomonadota</taxon>
        <taxon>Gammaproteobacteria</taxon>
        <taxon>Enterobacterales</taxon>
        <taxon>Erwiniaceae</taxon>
        <taxon>Erwinia</taxon>
    </lineage>
</organism>
<gene>
    <name evidence="1" type="ORF">BN437_1069</name>
</gene>
<proteinExistence type="predicted"/>
<dbReference type="EMBL" id="CAPB01000008">
    <property type="protein sequence ID" value="CCO93023.1"/>
    <property type="molecule type" value="Genomic_DNA"/>
</dbReference>
<dbReference type="AlphaFoldDB" id="A0A830ZXN5"/>
<reference evidence="1 2" key="1">
    <citation type="submission" date="2012-11" db="EMBL/GenBank/DDBJ databases">
        <authorList>
            <person name="Linke B."/>
        </authorList>
    </citation>
    <scope>NUCLEOTIDE SEQUENCE [LARGE SCALE GENOMIC DNA]</scope>
    <source>
        <strain evidence="2">CFBP 1232</strain>
    </source>
</reference>
<evidence type="ECO:0000313" key="2">
    <source>
        <dbReference type="Proteomes" id="UP000013111"/>
    </source>
</evidence>
<reference evidence="1 2" key="2">
    <citation type="submission" date="2013-04" db="EMBL/GenBank/DDBJ databases">
        <title>Comparative genomics of 12 strains of Erwinia amylovora identifies a pan-genome with a large conserved core and provides insights into host specificity.</title>
        <authorList>
            <person name="Mann R.A."/>
            <person name="Smits T.H.M."/>
            <person name="Buehlmann A."/>
            <person name="Blom J."/>
            <person name="Goesmann A."/>
            <person name="Frey J.E."/>
            <person name="Plummer K.M."/>
            <person name="Beer S.V."/>
            <person name="Luck J."/>
            <person name="Duffy B."/>
            <person name="Rodoni B."/>
        </authorList>
    </citation>
    <scope>NUCLEOTIDE SEQUENCE [LARGE SCALE GENOMIC DNA]</scope>
    <source>
        <strain evidence="2">CFBP 1232</strain>
    </source>
</reference>